<gene>
    <name evidence="3" type="ORF">INT44_005145</name>
</gene>
<dbReference type="GO" id="GO:0007165">
    <property type="term" value="P:signal transduction"/>
    <property type="evidence" value="ECO:0007669"/>
    <property type="project" value="InterPro"/>
</dbReference>
<dbReference type="InterPro" id="IPR029071">
    <property type="entry name" value="Ubiquitin-like_domsf"/>
</dbReference>
<feature type="region of interest" description="Disordered" evidence="1">
    <location>
        <begin position="113"/>
        <end position="134"/>
    </location>
</feature>
<feature type="compositionally biased region" description="Polar residues" evidence="1">
    <location>
        <begin position="770"/>
        <end position="783"/>
    </location>
</feature>
<feature type="compositionally biased region" description="Polar residues" evidence="1">
    <location>
        <begin position="649"/>
        <end position="667"/>
    </location>
</feature>
<feature type="domain" description="Ras-associating" evidence="2">
    <location>
        <begin position="236"/>
        <end position="321"/>
    </location>
</feature>
<protein>
    <recommendedName>
        <fullName evidence="2">Ras-associating domain-containing protein</fullName>
    </recommendedName>
</protein>
<dbReference type="SMART" id="SM00314">
    <property type="entry name" value="RA"/>
    <property type="match status" value="1"/>
</dbReference>
<feature type="region of interest" description="Disordered" evidence="1">
    <location>
        <begin position="51"/>
        <end position="84"/>
    </location>
</feature>
<evidence type="ECO:0000313" key="4">
    <source>
        <dbReference type="Proteomes" id="UP000612746"/>
    </source>
</evidence>
<feature type="region of interest" description="Disordered" evidence="1">
    <location>
        <begin position="740"/>
        <end position="803"/>
    </location>
</feature>
<dbReference type="Proteomes" id="UP000612746">
    <property type="component" value="Unassembled WGS sequence"/>
</dbReference>
<accession>A0A8H7Q7J9</accession>
<dbReference type="SUPFAM" id="SSF54236">
    <property type="entry name" value="Ubiquitin-like"/>
    <property type="match status" value="1"/>
</dbReference>
<dbReference type="Gene3D" id="3.10.20.90">
    <property type="entry name" value="Phosphatidylinositol 3-kinase Catalytic Subunit, Chain A, domain 1"/>
    <property type="match status" value="1"/>
</dbReference>
<proteinExistence type="predicted"/>
<organism evidence="3 4">
    <name type="scientific">Umbelopsis vinacea</name>
    <dbReference type="NCBI Taxonomy" id="44442"/>
    <lineage>
        <taxon>Eukaryota</taxon>
        <taxon>Fungi</taxon>
        <taxon>Fungi incertae sedis</taxon>
        <taxon>Mucoromycota</taxon>
        <taxon>Mucoromycotina</taxon>
        <taxon>Umbelopsidomycetes</taxon>
        <taxon>Umbelopsidales</taxon>
        <taxon>Umbelopsidaceae</taxon>
        <taxon>Umbelopsis</taxon>
    </lineage>
</organism>
<dbReference type="AlphaFoldDB" id="A0A8H7Q7J9"/>
<feature type="region of interest" description="Disordered" evidence="1">
    <location>
        <begin position="624"/>
        <end position="668"/>
    </location>
</feature>
<dbReference type="InterPro" id="IPR000159">
    <property type="entry name" value="RA_dom"/>
</dbReference>
<dbReference type="OrthoDB" id="196165at2759"/>
<comment type="caution">
    <text evidence="3">The sequence shown here is derived from an EMBL/GenBank/DDBJ whole genome shotgun (WGS) entry which is preliminary data.</text>
</comment>
<evidence type="ECO:0000313" key="3">
    <source>
        <dbReference type="EMBL" id="KAG2187457.1"/>
    </source>
</evidence>
<feature type="compositionally biased region" description="Basic and acidic residues" evidence="1">
    <location>
        <begin position="740"/>
        <end position="753"/>
    </location>
</feature>
<reference evidence="3" key="1">
    <citation type="submission" date="2020-12" db="EMBL/GenBank/DDBJ databases">
        <title>Metabolic potential, ecology and presence of endohyphal bacteria is reflected in genomic diversity of Mucoromycotina.</title>
        <authorList>
            <person name="Muszewska A."/>
            <person name="Okrasinska A."/>
            <person name="Steczkiewicz K."/>
            <person name="Drgas O."/>
            <person name="Orlowska M."/>
            <person name="Perlinska-Lenart U."/>
            <person name="Aleksandrzak-Piekarczyk T."/>
            <person name="Szatraj K."/>
            <person name="Zielenkiewicz U."/>
            <person name="Pilsyk S."/>
            <person name="Malc E."/>
            <person name="Mieczkowski P."/>
            <person name="Kruszewska J.S."/>
            <person name="Biernat P."/>
            <person name="Pawlowska J."/>
        </authorList>
    </citation>
    <scope>NUCLEOTIDE SEQUENCE</scope>
    <source>
        <strain evidence="3">WA0000051536</strain>
    </source>
</reference>
<dbReference type="Pfam" id="PF00788">
    <property type="entry name" value="RA"/>
    <property type="match status" value="1"/>
</dbReference>
<feature type="compositionally biased region" description="Basic and acidic residues" evidence="1">
    <location>
        <begin position="73"/>
        <end position="84"/>
    </location>
</feature>
<dbReference type="PROSITE" id="PS50200">
    <property type="entry name" value="RA"/>
    <property type="match status" value="1"/>
</dbReference>
<dbReference type="EMBL" id="JAEPRA010000003">
    <property type="protein sequence ID" value="KAG2187457.1"/>
    <property type="molecule type" value="Genomic_DNA"/>
</dbReference>
<sequence>MHIIDEIPPRNTRGKSVTMSKGIAYQSHIIIVGKDADDIDEEEFQVWVEEMENDGDSDTDERRSVLTEPAGGESHEKQNERTLVFEKRTELRRHLLDSSHGILDKGVDDNLSLRSQERKTSDSVLNDQQRSTGGYVNTKITPIKLAQLPSNVDISNQSTILPAGEKKNSLKRLFSLGKKPKAELPLRRSATISIRDDDLETNWSTSVSSSIDELPQDDTSISSSRPTSLASENSTQVTVLRVFAGNVNLGTNYKTVVVDSNTNAEDLIKRAVSRFHIQQIEGNSVDSPNSRVEYYLSVKTMDGDELTLTSEDKPLSIFQSLTAHLTTPLPSLTHVKQLREKASTVEVTRLGVSRAQNKVKGNFGEDSVIRFYLHKRIKRVHEREGQVYIKISVYADDETNSTPQNKKASNRSSILKSKKKTSDQSSGKYRERIDKLIAIGSNATVAEVTLIALEKFHILNGVVDGVEDDEDDRALITSFSKDLDHYRLMVVRRSHETLLNPTDLVVDVLEIQSVTNQVKGSSDTSDLRFVLKKTGKVGSIQSKPSHRPSGRIAPAPISPHSPVKDSHTSINLSNRGLSTNNDGATAILHNPHGTGETDLNDHTKHVMSKLDVALTNLERDRVETASGRLKNNQLLRNPTFPIYQKQQRRPLSSTGSDSKILSDSPPSLYNDDSVEELLKKPQPIAKLTKISDSIPSLSLSPSPLSLSSSPISESSLSDIFDLQEMMFLVNNGISYLESKEQSQWDESPSKTQRECGTNNKHASHPIKELPQTNQSKESLNGPQYSKLDELEKVRKIPLSHTTP</sequence>
<feature type="region of interest" description="Disordered" evidence="1">
    <location>
        <begin position="399"/>
        <end position="426"/>
    </location>
</feature>
<name>A0A8H7Q7J9_9FUNG</name>
<evidence type="ECO:0000256" key="1">
    <source>
        <dbReference type="SAM" id="MobiDB-lite"/>
    </source>
</evidence>
<feature type="region of interest" description="Disordered" evidence="1">
    <location>
        <begin position="207"/>
        <end position="230"/>
    </location>
</feature>
<evidence type="ECO:0000259" key="2">
    <source>
        <dbReference type="PROSITE" id="PS50200"/>
    </source>
</evidence>
<keyword evidence="4" id="KW-1185">Reference proteome</keyword>
<feature type="region of interest" description="Disordered" evidence="1">
    <location>
        <begin position="538"/>
        <end position="568"/>
    </location>
</feature>
<feature type="compositionally biased region" description="Polar residues" evidence="1">
    <location>
        <begin position="122"/>
        <end position="134"/>
    </location>
</feature>
<feature type="compositionally biased region" description="Polar residues" evidence="1">
    <location>
        <begin position="400"/>
        <end position="415"/>
    </location>
</feature>